<protein>
    <submittedName>
        <fullName evidence="1">Uncharacterized protein</fullName>
    </submittedName>
</protein>
<reference evidence="1" key="1">
    <citation type="submission" date="2019-12" db="EMBL/GenBank/DDBJ databases">
        <title>Comparative genomics gives insights into the taxonomy of the Azoarcus-Aromatoleum group and reveals separate origins of nif in the plant-associated Azoarcus and non-plant-associated Aromatoleum sub-groups.</title>
        <authorList>
            <person name="Lafos M."/>
            <person name="Maluk M."/>
            <person name="Batista M."/>
            <person name="Junghare M."/>
            <person name="Carmona M."/>
            <person name="Faoro H."/>
            <person name="Cruz L.M."/>
            <person name="Battistoni F."/>
            <person name="De Souza E."/>
            <person name="Pedrosa F."/>
            <person name="Chen W.-M."/>
            <person name="Poole P.S."/>
            <person name="Dixon R.A."/>
            <person name="James E.K."/>
        </authorList>
    </citation>
    <scope>NUCLEOTIDE SEQUENCE</scope>
    <source>
        <strain evidence="1">U120</strain>
    </source>
</reference>
<sequence length="73" mass="8000">MAHLTIHDLPVTETLDAKAMSGVRGGIWDYSNRLGTLGQMLEDQQDRNYGDPFGPKTLDEAANQALEGWVSVP</sequence>
<proteinExistence type="predicted"/>
<accession>A0ABX1N0G2</accession>
<evidence type="ECO:0000313" key="2">
    <source>
        <dbReference type="Proteomes" id="UP000601990"/>
    </source>
</evidence>
<dbReference type="Proteomes" id="UP000601990">
    <property type="component" value="Unassembled WGS sequence"/>
</dbReference>
<name>A0ABX1N0G2_9RHOO</name>
<dbReference type="EMBL" id="WTVH01000005">
    <property type="protein sequence ID" value="NMF92566.1"/>
    <property type="molecule type" value="Genomic_DNA"/>
</dbReference>
<organism evidence="1 2">
    <name type="scientific">Aromatoleum buckelii</name>
    <dbReference type="NCBI Taxonomy" id="200254"/>
    <lineage>
        <taxon>Bacteria</taxon>
        <taxon>Pseudomonadati</taxon>
        <taxon>Pseudomonadota</taxon>
        <taxon>Betaproteobacteria</taxon>
        <taxon>Rhodocyclales</taxon>
        <taxon>Rhodocyclaceae</taxon>
        <taxon>Aromatoleum</taxon>
    </lineage>
</organism>
<dbReference type="RefSeq" id="WP_169197868.1">
    <property type="nucleotide sequence ID" value="NZ_WTVH02000008.1"/>
</dbReference>
<keyword evidence="2" id="KW-1185">Reference proteome</keyword>
<gene>
    <name evidence="1" type="ORF">GO608_04400</name>
</gene>
<evidence type="ECO:0000313" key="1">
    <source>
        <dbReference type="EMBL" id="NMF92566.1"/>
    </source>
</evidence>
<comment type="caution">
    <text evidence="1">The sequence shown here is derived from an EMBL/GenBank/DDBJ whole genome shotgun (WGS) entry which is preliminary data.</text>
</comment>